<accession>A0A0E9PN05</accession>
<name>A0A0E9PN05_ANGAN</name>
<sequence>MQIYRSSLISTVLRSG</sequence>
<evidence type="ECO:0000313" key="1">
    <source>
        <dbReference type="EMBL" id="JAH06016.1"/>
    </source>
</evidence>
<proteinExistence type="predicted"/>
<reference evidence="1" key="2">
    <citation type="journal article" date="2015" name="Fish Shellfish Immunol.">
        <title>Early steps in the European eel (Anguilla anguilla)-Vibrio vulnificus interaction in the gills: Role of the RtxA13 toxin.</title>
        <authorList>
            <person name="Callol A."/>
            <person name="Pajuelo D."/>
            <person name="Ebbesson L."/>
            <person name="Teles M."/>
            <person name="MacKenzie S."/>
            <person name="Amaro C."/>
        </authorList>
    </citation>
    <scope>NUCLEOTIDE SEQUENCE</scope>
</reference>
<reference evidence="1" key="1">
    <citation type="submission" date="2014-11" db="EMBL/GenBank/DDBJ databases">
        <authorList>
            <person name="Amaro Gonzalez C."/>
        </authorList>
    </citation>
    <scope>NUCLEOTIDE SEQUENCE</scope>
</reference>
<dbReference type="EMBL" id="GBXM01102561">
    <property type="protein sequence ID" value="JAH06016.1"/>
    <property type="molecule type" value="Transcribed_RNA"/>
</dbReference>
<protein>
    <submittedName>
        <fullName evidence="1">Uncharacterized protein</fullName>
    </submittedName>
</protein>
<dbReference type="AlphaFoldDB" id="A0A0E9PN05"/>
<organism evidence="1">
    <name type="scientific">Anguilla anguilla</name>
    <name type="common">European freshwater eel</name>
    <name type="synonym">Muraena anguilla</name>
    <dbReference type="NCBI Taxonomy" id="7936"/>
    <lineage>
        <taxon>Eukaryota</taxon>
        <taxon>Metazoa</taxon>
        <taxon>Chordata</taxon>
        <taxon>Craniata</taxon>
        <taxon>Vertebrata</taxon>
        <taxon>Euteleostomi</taxon>
        <taxon>Actinopterygii</taxon>
        <taxon>Neopterygii</taxon>
        <taxon>Teleostei</taxon>
        <taxon>Anguilliformes</taxon>
        <taxon>Anguillidae</taxon>
        <taxon>Anguilla</taxon>
    </lineage>
</organism>